<protein>
    <recommendedName>
        <fullName evidence="2">DNA-directed RNA polymerase M/15kDa subunit domain-containing protein</fullName>
    </recommendedName>
</protein>
<evidence type="ECO:0000313" key="1">
    <source>
        <dbReference type="EMBL" id="QHT91243.1"/>
    </source>
</evidence>
<sequence length="120" mass="14143">MSYFKMCPICKYALTALIEDNKLQRTCRECGYKEEDAGGLIHETFINEKVSKSHEILINEFTRQEPTLPYKRDLKCPNSKCDSNMKGLEKKVYYLKTDYNDMKFAYLCANCDQTWTSRPR</sequence>
<dbReference type="Gene3D" id="2.20.25.10">
    <property type="match status" value="1"/>
</dbReference>
<reference evidence="1" key="1">
    <citation type="journal article" date="2020" name="Nature">
        <title>Giant virus diversity and host interactions through global metagenomics.</title>
        <authorList>
            <person name="Schulz F."/>
            <person name="Roux S."/>
            <person name="Paez-Espino D."/>
            <person name="Jungbluth S."/>
            <person name="Walsh D.A."/>
            <person name="Denef V.J."/>
            <person name="McMahon K.D."/>
            <person name="Konstantinidis K.T."/>
            <person name="Eloe-Fadrosh E.A."/>
            <person name="Kyrpides N.C."/>
            <person name="Woyke T."/>
        </authorList>
    </citation>
    <scope>NUCLEOTIDE SEQUENCE</scope>
    <source>
        <strain evidence="1">GVMAG-M-3300023184-77</strain>
    </source>
</reference>
<dbReference type="EMBL" id="MN740165">
    <property type="protein sequence ID" value="QHT91243.1"/>
    <property type="molecule type" value="Genomic_DNA"/>
</dbReference>
<name>A0A6C0II87_9ZZZZ</name>
<proteinExistence type="predicted"/>
<organism evidence="1">
    <name type="scientific">viral metagenome</name>
    <dbReference type="NCBI Taxonomy" id="1070528"/>
    <lineage>
        <taxon>unclassified sequences</taxon>
        <taxon>metagenomes</taxon>
        <taxon>organismal metagenomes</taxon>
    </lineage>
</organism>
<dbReference type="AlphaFoldDB" id="A0A6C0II87"/>
<evidence type="ECO:0008006" key="2">
    <source>
        <dbReference type="Google" id="ProtNLM"/>
    </source>
</evidence>
<accession>A0A6C0II87</accession>